<evidence type="ECO:0000256" key="1">
    <source>
        <dbReference type="SAM" id="Coils"/>
    </source>
</evidence>
<feature type="coiled-coil region" evidence="1">
    <location>
        <begin position="39"/>
        <end position="87"/>
    </location>
</feature>
<evidence type="ECO:0000313" key="3">
    <source>
        <dbReference type="Proteomes" id="UP000182489"/>
    </source>
</evidence>
<name>A0AB38CD02_9BURK</name>
<gene>
    <name evidence="2" type="ORF">SAMN03097694_4390</name>
</gene>
<dbReference type="AlphaFoldDB" id="A0AB38CD02"/>
<comment type="caution">
    <text evidence="2">The sequence shown here is derived from an EMBL/GenBank/DDBJ whole genome shotgun (WGS) entry which is preliminary data.</text>
</comment>
<dbReference type="EMBL" id="FPKH01000005">
    <property type="protein sequence ID" value="SFY06220.1"/>
    <property type="molecule type" value="Genomic_DNA"/>
</dbReference>
<organism evidence="2 3">
    <name type="scientific">Janthinobacterium lividum</name>
    <dbReference type="NCBI Taxonomy" id="29581"/>
    <lineage>
        <taxon>Bacteria</taxon>
        <taxon>Pseudomonadati</taxon>
        <taxon>Pseudomonadota</taxon>
        <taxon>Betaproteobacteria</taxon>
        <taxon>Burkholderiales</taxon>
        <taxon>Oxalobacteraceae</taxon>
        <taxon>Janthinobacterium</taxon>
    </lineage>
</organism>
<reference evidence="2 3" key="1">
    <citation type="submission" date="2016-11" db="EMBL/GenBank/DDBJ databases">
        <authorList>
            <person name="Varghese N."/>
            <person name="Submissions S."/>
        </authorList>
    </citation>
    <scope>NUCLEOTIDE SEQUENCE [LARGE SCALE GENOMIC DNA]</scope>
    <source>
        <strain evidence="2 3">NFR18</strain>
    </source>
</reference>
<proteinExistence type="predicted"/>
<protein>
    <recommendedName>
        <fullName evidence="4">DUF904 domain-containing protein</fullName>
    </recommendedName>
</protein>
<keyword evidence="1" id="KW-0175">Coiled coil</keyword>
<sequence>MCDSGVIRLTPMERPPYSGGMISEFNELSDKIGLLAEMTHALRRENAQLRKDNAALAAENALYVQRMREAQERVEALLEKIPELVQAGLEQAASEAGAYIAENENEKEA</sequence>
<evidence type="ECO:0000313" key="2">
    <source>
        <dbReference type="EMBL" id="SFY06220.1"/>
    </source>
</evidence>
<dbReference type="Proteomes" id="UP000182489">
    <property type="component" value="Unassembled WGS sequence"/>
</dbReference>
<accession>A0AB38CD02</accession>
<evidence type="ECO:0008006" key="4">
    <source>
        <dbReference type="Google" id="ProtNLM"/>
    </source>
</evidence>